<gene>
    <name evidence="1" type="ORF">E5357_13220</name>
</gene>
<evidence type="ECO:0000313" key="2">
    <source>
        <dbReference type="Proteomes" id="UP000307720"/>
    </source>
</evidence>
<dbReference type="EMBL" id="SRZB01000035">
    <property type="protein sequence ID" value="TGX97237.1"/>
    <property type="molecule type" value="Genomic_DNA"/>
</dbReference>
<sequence length="458" mass="50479">MIEMVYKGKDKDGKDERRLPKNVRQIGEAGKGKKVYLEDYVVTYLHQVEAAVLLGETWEKDGSKYIFIHGAIQVDDTEFGENIWEQVYRDAREYFEDSEVLGWSMQMTEPPTASDQRVNRIFKSYFDREDTVLLLYEPMEKEDVIFAEENGVLKKTGGYYVYYDKNKSMQEYMVRKNEGKSVEKEEKITDRAIKSFRKISEEKKSGQEKEKGEERQTRNPRFIYAASTFLALTILVLGVTMISNYDKMKDMEMQISDMAKGTEGVVEANASAKEEARGKKDAETEKFTNGLSQTEVPDGNQEAGNSMEDQKASEGGEPGNATADNLSGVANLPNGTDAASAQGTDMASVPDTGSGMGMASTEGAGTDIASTQGTGTEAASAQENGADTAAPGTEDGAAEAASGNVRTRQAFYTVKDGDTLADICRMYYGTADKVEEICTFNNITDPNRILPGQKIKLP</sequence>
<keyword evidence="2" id="KW-1185">Reference proteome</keyword>
<evidence type="ECO:0000313" key="1">
    <source>
        <dbReference type="EMBL" id="TGX97237.1"/>
    </source>
</evidence>
<dbReference type="Proteomes" id="UP000307720">
    <property type="component" value="Unassembled WGS sequence"/>
</dbReference>
<organism evidence="1 2">
    <name type="scientific">Hominisplanchenecus murintestinalis</name>
    <dbReference type="NCBI Taxonomy" id="2941517"/>
    <lineage>
        <taxon>Bacteria</taxon>
        <taxon>Bacillati</taxon>
        <taxon>Bacillota</taxon>
        <taxon>Clostridia</taxon>
        <taxon>Lachnospirales</taxon>
        <taxon>Lachnospiraceae</taxon>
        <taxon>Hominisplanchenecus</taxon>
    </lineage>
</organism>
<comment type="caution">
    <text evidence="1">The sequence shown here is derived from an EMBL/GenBank/DDBJ whole genome shotgun (WGS) entry which is preliminary data.</text>
</comment>
<reference evidence="1" key="1">
    <citation type="submission" date="2019-04" db="EMBL/GenBank/DDBJ databases">
        <title>Microbes associate with the intestines of laboratory mice.</title>
        <authorList>
            <person name="Navarre W."/>
            <person name="Wong E."/>
            <person name="Huang K."/>
            <person name="Tropini C."/>
            <person name="Ng K."/>
            <person name="Yu B."/>
        </authorList>
    </citation>
    <scope>NUCLEOTIDE SEQUENCE</scope>
    <source>
        <strain evidence="1">NM72_1-8</strain>
    </source>
</reference>
<proteinExistence type="predicted"/>
<protein>
    <submittedName>
        <fullName evidence="1">LysM peptidoglycan-binding domain-containing protein</fullName>
    </submittedName>
</protein>
<name>A0AC61QXW0_9FIRM</name>
<accession>A0AC61QXW0</accession>